<feature type="transmembrane region" description="Helical" evidence="1">
    <location>
        <begin position="43"/>
        <end position="60"/>
    </location>
</feature>
<keyword evidence="1" id="KW-0812">Transmembrane</keyword>
<evidence type="ECO:0000313" key="2">
    <source>
        <dbReference type="EMBL" id="CAG8475976.1"/>
    </source>
</evidence>
<evidence type="ECO:0000313" key="3">
    <source>
        <dbReference type="Proteomes" id="UP000789405"/>
    </source>
</evidence>
<feature type="transmembrane region" description="Helical" evidence="1">
    <location>
        <begin position="98"/>
        <end position="122"/>
    </location>
</feature>
<dbReference type="EMBL" id="CAJVPY010000486">
    <property type="protein sequence ID" value="CAG8475976.1"/>
    <property type="molecule type" value="Genomic_DNA"/>
</dbReference>
<sequence length="286" mass="32913">MGKDTTYISVSENIFATWLLAVAFALTLDSFTRALIEKNIGKGYWLIIPVNISILINELLMPFSTSASAYCTSNSLPGPSCQYVVSFGKCPSSSTVNLYLWTFPIIQFFYLTSKPLVLHLAYVRCAAVFRPFRSLGFLWFHRILLTLRTLELSFIFVLSIFDSLKCQGTYCTPFCESVLLVYKIRESIVTIFRLYYIVCESLFYKKLFYEIRKIRNDTDTLRTLYHQTTLFTIDILQLTTICVFRTAKAAGANLPTYTYAELFSTAFTIYVMTKFVDRIPCLLDDY</sequence>
<accession>A0A9N8W8N3</accession>
<proteinExistence type="predicted"/>
<gene>
    <name evidence="2" type="ORF">DERYTH_LOCUS1689</name>
</gene>
<evidence type="ECO:0000256" key="1">
    <source>
        <dbReference type="SAM" id="Phobius"/>
    </source>
</evidence>
<dbReference type="AlphaFoldDB" id="A0A9N8W8N3"/>
<organism evidence="2 3">
    <name type="scientific">Dentiscutata erythropus</name>
    <dbReference type="NCBI Taxonomy" id="1348616"/>
    <lineage>
        <taxon>Eukaryota</taxon>
        <taxon>Fungi</taxon>
        <taxon>Fungi incertae sedis</taxon>
        <taxon>Mucoromycota</taxon>
        <taxon>Glomeromycotina</taxon>
        <taxon>Glomeromycetes</taxon>
        <taxon>Diversisporales</taxon>
        <taxon>Gigasporaceae</taxon>
        <taxon>Dentiscutata</taxon>
    </lineage>
</organism>
<keyword evidence="3" id="KW-1185">Reference proteome</keyword>
<dbReference type="OrthoDB" id="2334596at2759"/>
<protein>
    <submittedName>
        <fullName evidence="2">9898_t:CDS:1</fullName>
    </submittedName>
</protein>
<name>A0A9N8W8N3_9GLOM</name>
<comment type="caution">
    <text evidence="2">The sequence shown here is derived from an EMBL/GenBank/DDBJ whole genome shotgun (WGS) entry which is preliminary data.</text>
</comment>
<dbReference type="Proteomes" id="UP000789405">
    <property type="component" value="Unassembled WGS sequence"/>
</dbReference>
<keyword evidence="1" id="KW-1133">Transmembrane helix</keyword>
<feature type="transmembrane region" description="Helical" evidence="1">
    <location>
        <begin position="15"/>
        <end position="36"/>
    </location>
</feature>
<keyword evidence="1" id="KW-0472">Membrane</keyword>
<reference evidence="2" key="1">
    <citation type="submission" date="2021-06" db="EMBL/GenBank/DDBJ databases">
        <authorList>
            <person name="Kallberg Y."/>
            <person name="Tangrot J."/>
            <person name="Rosling A."/>
        </authorList>
    </citation>
    <scope>NUCLEOTIDE SEQUENCE</scope>
    <source>
        <strain evidence="2">MA453B</strain>
    </source>
</reference>